<name>A0A857JLR2_9ALTE</name>
<feature type="binding site" evidence="14">
    <location>
        <position position="124"/>
    </location>
    <ligand>
        <name>[4Fe-4S] cluster</name>
        <dbReference type="ChEBI" id="CHEBI:49883"/>
        <note>4Fe-4S-S-AdoMet</note>
    </ligand>
</feature>
<dbReference type="NCBIfam" id="TIGR00238">
    <property type="entry name" value="KamA family radical SAM protein"/>
    <property type="match status" value="1"/>
</dbReference>
<evidence type="ECO:0000313" key="17">
    <source>
        <dbReference type="EMBL" id="QHJ11907.1"/>
    </source>
</evidence>
<keyword evidence="8 14" id="KW-0479">Metal-binding</keyword>
<evidence type="ECO:0000256" key="7">
    <source>
        <dbReference type="ARBA" id="ARBA00022691"/>
    </source>
</evidence>
<dbReference type="Gene3D" id="3.20.20.70">
    <property type="entry name" value="Aldolase class I"/>
    <property type="match status" value="1"/>
</dbReference>
<dbReference type="SFLD" id="SFLDG01070">
    <property type="entry name" value="PLP-dependent"/>
    <property type="match status" value="1"/>
</dbReference>
<gene>
    <name evidence="17" type="ORF">FX988_02143</name>
</gene>
<dbReference type="EMBL" id="CP047656">
    <property type="protein sequence ID" value="QHJ11907.1"/>
    <property type="molecule type" value="Genomic_DNA"/>
</dbReference>
<protein>
    <recommendedName>
        <fullName evidence="5">L-lysine 2,3-aminomutase</fullName>
    </recommendedName>
    <alternativeName>
        <fullName evidence="13">EF-P post-translational modification enzyme B</fullName>
    </alternativeName>
</protein>
<dbReference type="Pfam" id="PF04055">
    <property type="entry name" value="Radical_SAM"/>
    <property type="match status" value="1"/>
</dbReference>
<evidence type="ECO:0000256" key="8">
    <source>
        <dbReference type="ARBA" id="ARBA00022723"/>
    </source>
</evidence>
<proteinExistence type="inferred from homology"/>
<dbReference type="AlphaFoldDB" id="A0A857JLR2"/>
<dbReference type="SUPFAM" id="SSF102114">
    <property type="entry name" value="Radical SAM enzymes"/>
    <property type="match status" value="1"/>
</dbReference>
<evidence type="ECO:0000259" key="16">
    <source>
        <dbReference type="PROSITE" id="PS51918"/>
    </source>
</evidence>
<dbReference type="PIRSF" id="PIRSF004911">
    <property type="entry name" value="DUF160"/>
    <property type="match status" value="1"/>
</dbReference>
<dbReference type="InterPro" id="IPR003739">
    <property type="entry name" value="Lys_aminomutase/Glu_NH3_mut"/>
</dbReference>
<dbReference type="GO" id="GO:0016853">
    <property type="term" value="F:isomerase activity"/>
    <property type="evidence" value="ECO:0007669"/>
    <property type="project" value="UniProtKB-KW"/>
</dbReference>
<dbReference type="InterPro" id="IPR013785">
    <property type="entry name" value="Aldolase_TIM"/>
</dbReference>
<comment type="catalytic activity">
    <reaction evidence="1">
        <text>L-lysine = D-beta-lysine</text>
        <dbReference type="Rhea" id="RHEA:44148"/>
        <dbReference type="ChEBI" id="CHEBI:32551"/>
        <dbReference type="ChEBI" id="CHEBI:84138"/>
    </reaction>
</comment>
<feature type="binding site" evidence="14">
    <location>
        <position position="127"/>
    </location>
    <ligand>
        <name>[4Fe-4S] cluster</name>
        <dbReference type="ChEBI" id="CHEBI:49883"/>
        <note>4Fe-4S-S-AdoMet</note>
    </ligand>
</feature>
<evidence type="ECO:0000256" key="12">
    <source>
        <dbReference type="ARBA" id="ARBA00023235"/>
    </source>
</evidence>
<feature type="domain" description="Radical SAM core" evidence="16">
    <location>
        <begin position="106"/>
        <end position="321"/>
    </location>
</feature>
<dbReference type="PROSITE" id="PS51918">
    <property type="entry name" value="RADICAL_SAM"/>
    <property type="match status" value="1"/>
</dbReference>
<dbReference type="GO" id="GO:0051539">
    <property type="term" value="F:4 iron, 4 sulfur cluster binding"/>
    <property type="evidence" value="ECO:0007669"/>
    <property type="project" value="UniProtKB-KW"/>
</dbReference>
<evidence type="ECO:0000256" key="3">
    <source>
        <dbReference type="ARBA" id="ARBA00001966"/>
    </source>
</evidence>
<keyword evidence="12 17" id="KW-0413">Isomerase</keyword>
<feature type="modified residue" description="N6-(pyridoxal phosphate)lysine" evidence="15">
    <location>
        <position position="332"/>
    </location>
</feature>
<reference evidence="17 18" key="1">
    <citation type="submission" date="2019-12" db="EMBL/GenBank/DDBJ databases">
        <title>Genome sequencing and assembly of endphytes of Porphyra tenera.</title>
        <authorList>
            <person name="Park J.M."/>
            <person name="Shin R."/>
            <person name="Jo S.H."/>
        </authorList>
    </citation>
    <scope>NUCLEOTIDE SEQUENCE [LARGE SCALE GENOMIC DNA]</scope>
    <source>
        <strain evidence="17 18">GPM4</strain>
    </source>
</reference>
<evidence type="ECO:0000256" key="5">
    <source>
        <dbReference type="ARBA" id="ARBA00022363"/>
    </source>
</evidence>
<evidence type="ECO:0000256" key="4">
    <source>
        <dbReference type="ARBA" id="ARBA00008703"/>
    </source>
</evidence>
<keyword evidence="7" id="KW-0949">S-adenosyl-L-methionine</keyword>
<dbReference type="NCBIfam" id="TIGR03821">
    <property type="entry name" value="EFP_modif_epmB"/>
    <property type="match status" value="1"/>
</dbReference>
<evidence type="ECO:0000313" key="18">
    <source>
        <dbReference type="Proteomes" id="UP000464524"/>
    </source>
</evidence>
<dbReference type="CDD" id="cd01335">
    <property type="entry name" value="Radical_SAM"/>
    <property type="match status" value="1"/>
</dbReference>
<keyword evidence="10" id="KW-0408">Iron</keyword>
<evidence type="ECO:0000256" key="13">
    <source>
        <dbReference type="ARBA" id="ARBA00030756"/>
    </source>
</evidence>
<evidence type="ECO:0000256" key="6">
    <source>
        <dbReference type="ARBA" id="ARBA00022485"/>
    </source>
</evidence>
<evidence type="ECO:0000256" key="2">
    <source>
        <dbReference type="ARBA" id="ARBA00001933"/>
    </source>
</evidence>
<dbReference type="OrthoDB" id="9770937at2"/>
<dbReference type="InterPro" id="IPR022462">
    <property type="entry name" value="EpmB"/>
</dbReference>
<sequence length="341" mass="39022">MTQIIPKKLIAVENNWQKVLSSAFTDPLALLKYLALDPAEFTDDIAARRLFPMRVPVPFAKRMEKGNPNDPLFRQVFPDKKEFDTAPNYLLDPLQEQSNSQPGVLHKYQSRVLLLVRGGCAVNCRYCFRRHFPYSDNHLNKHEWQETLDYIRQDAKINEVIYSGGDPLMAKDDFLAWLTDEIAQIEHIKRLRIHTRLPVVIPSRITSELIEWFTQSRLKPVMVLHINHPQEIDIPLRNALKRLTQAGVTLLNQGVLLKGINDSADTQVALSESLFDVGVLPYYLHVMDKVQGAQHFDQDDEIAKSIMAQMIKRLPGFLVPKLVREIGGQPGKTPIDLNLHP</sequence>
<evidence type="ECO:0000256" key="15">
    <source>
        <dbReference type="PIRSR" id="PIRSR603739-50"/>
    </source>
</evidence>
<comment type="cofactor">
    <cofactor evidence="3">
        <name>[4Fe-4S] cluster</name>
        <dbReference type="ChEBI" id="CHEBI:49883"/>
    </cofactor>
</comment>
<evidence type="ECO:0000256" key="14">
    <source>
        <dbReference type="PIRSR" id="PIRSR004911-1"/>
    </source>
</evidence>
<dbReference type="PANTHER" id="PTHR30538:SF1">
    <property type="entry name" value="L-LYSINE 2,3-AMINOMUTASE"/>
    <property type="match status" value="1"/>
</dbReference>
<comment type="cofactor">
    <cofactor evidence="2 15">
        <name>pyridoxal 5'-phosphate</name>
        <dbReference type="ChEBI" id="CHEBI:597326"/>
    </cofactor>
</comment>
<keyword evidence="11 14" id="KW-0411">Iron-sulfur</keyword>
<dbReference type="PANTHER" id="PTHR30538">
    <property type="entry name" value="LYSINE 2,3-AMINOMUTASE-RELATED"/>
    <property type="match status" value="1"/>
</dbReference>
<keyword evidence="6 14" id="KW-0004">4Fe-4S</keyword>
<dbReference type="SFLD" id="SFLDS00029">
    <property type="entry name" value="Radical_SAM"/>
    <property type="match status" value="1"/>
</dbReference>
<feature type="binding site" evidence="14">
    <location>
        <position position="120"/>
    </location>
    <ligand>
        <name>[4Fe-4S] cluster</name>
        <dbReference type="ChEBI" id="CHEBI:49883"/>
        <note>4Fe-4S-S-AdoMet</note>
    </ligand>
</feature>
<dbReference type="Proteomes" id="UP000464524">
    <property type="component" value="Chromosome"/>
</dbReference>
<accession>A0A857JLR2</accession>
<comment type="similarity">
    <text evidence="4">Belongs to the radical SAM superfamily. KamA family.</text>
</comment>
<dbReference type="KEGG" id="pmes:FX988_02143"/>
<organism evidence="17 18">
    <name type="scientific">Paraglaciecola mesophila</name>
    <dbReference type="NCBI Taxonomy" id="197222"/>
    <lineage>
        <taxon>Bacteria</taxon>
        <taxon>Pseudomonadati</taxon>
        <taxon>Pseudomonadota</taxon>
        <taxon>Gammaproteobacteria</taxon>
        <taxon>Alteromonadales</taxon>
        <taxon>Alteromonadaceae</taxon>
        <taxon>Paraglaciecola</taxon>
    </lineage>
</organism>
<dbReference type="GO" id="GO:0046872">
    <property type="term" value="F:metal ion binding"/>
    <property type="evidence" value="ECO:0007669"/>
    <property type="project" value="UniProtKB-KW"/>
</dbReference>
<evidence type="ECO:0000256" key="1">
    <source>
        <dbReference type="ARBA" id="ARBA00001352"/>
    </source>
</evidence>
<keyword evidence="18" id="KW-1185">Reference proteome</keyword>
<evidence type="ECO:0000256" key="9">
    <source>
        <dbReference type="ARBA" id="ARBA00022898"/>
    </source>
</evidence>
<dbReference type="InterPro" id="IPR058240">
    <property type="entry name" value="rSAM_sf"/>
</dbReference>
<keyword evidence="9 15" id="KW-0663">Pyridoxal phosphate</keyword>
<dbReference type="SFLD" id="SFLDF00314">
    <property type="entry name" value="L-lysine_2_3-aminomutase_(yjeK"/>
    <property type="match status" value="1"/>
</dbReference>
<dbReference type="RefSeq" id="WP_160179724.1">
    <property type="nucleotide sequence ID" value="NZ_CP047656.1"/>
</dbReference>
<evidence type="ECO:0000256" key="10">
    <source>
        <dbReference type="ARBA" id="ARBA00023004"/>
    </source>
</evidence>
<dbReference type="InterPro" id="IPR007197">
    <property type="entry name" value="rSAM"/>
</dbReference>
<evidence type="ECO:0000256" key="11">
    <source>
        <dbReference type="ARBA" id="ARBA00023014"/>
    </source>
</evidence>